<dbReference type="Proteomes" id="UP001176941">
    <property type="component" value="Chromosome 19"/>
</dbReference>
<evidence type="ECO:0000313" key="2">
    <source>
        <dbReference type="EMBL" id="CAI9159352.1"/>
    </source>
</evidence>
<keyword evidence="3" id="KW-1185">Reference proteome</keyword>
<feature type="compositionally biased region" description="Polar residues" evidence="1">
    <location>
        <begin position="53"/>
        <end position="74"/>
    </location>
</feature>
<name>A0ABN8YCT0_RANTA</name>
<sequence>MTHHRARGRPARSSELCDEPSWNQYRRLVRVRLRVRFTELHNLHNPLQQVTDACSPQTSTHTAVNPMEDTTSPRITRDAQSRMQLRGAVPGTAGNTKGIDRSCEHQLPHLPPYTVLPEYFLTTPTNQVTRALKTYDLPMSKNESRRDAFEEYKAVYYLAPCPTYCDRNLQPASEPPILFWAKSVIQDGTIPKYQDTAVKHQPGHLKPVKPGQLPRGRAFERRPRRPAPGVRTELQCASRLLVASGSRAAPEPRRGGRAPDPRPHPKPHRCCENPSALRAARREELRAASPSGELRSPLSPVPSALLTRASGGGEAADLRVLTGVGERQAQSPG</sequence>
<proteinExistence type="predicted"/>
<evidence type="ECO:0000313" key="3">
    <source>
        <dbReference type="Proteomes" id="UP001176941"/>
    </source>
</evidence>
<accession>A0ABN8YCT0</accession>
<evidence type="ECO:0000256" key="1">
    <source>
        <dbReference type="SAM" id="MobiDB-lite"/>
    </source>
</evidence>
<dbReference type="EMBL" id="OX459955">
    <property type="protein sequence ID" value="CAI9159352.1"/>
    <property type="molecule type" value="Genomic_DNA"/>
</dbReference>
<gene>
    <name evidence="2" type="ORF">MRATA1EN1_LOCUS8314</name>
</gene>
<feature type="region of interest" description="Disordered" evidence="1">
    <location>
        <begin position="53"/>
        <end position="76"/>
    </location>
</feature>
<feature type="compositionally biased region" description="Basic and acidic residues" evidence="1">
    <location>
        <begin position="250"/>
        <end position="263"/>
    </location>
</feature>
<organism evidence="2 3">
    <name type="scientific">Rangifer tarandus platyrhynchus</name>
    <name type="common">Svalbard reindeer</name>
    <dbReference type="NCBI Taxonomy" id="3082113"/>
    <lineage>
        <taxon>Eukaryota</taxon>
        <taxon>Metazoa</taxon>
        <taxon>Chordata</taxon>
        <taxon>Craniata</taxon>
        <taxon>Vertebrata</taxon>
        <taxon>Euteleostomi</taxon>
        <taxon>Mammalia</taxon>
        <taxon>Eutheria</taxon>
        <taxon>Laurasiatheria</taxon>
        <taxon>Artiodactyla</taxon>
        <taxon>Ruminantia</taxon>
        <taxon>Pecora</taxon>
        <taxon>Cervidae</taxon>
        <taxon>Odocoileinae</taxon>
        <taxon>Rangifer</taxon>
    </lineage>
</organism>
<feature type="region of interest" description="Disordered" evidence="1">
    <location>
        <begin position="201"/>
        <end position="315"/>
    </location>
</feature>
<protein>
    <submittedName>
        <fullName evidence="2">Uncharacterized protein</fullName>
    </submittedName>
</protein>
<reference evidence="2" key="1">
    <citation type="submission" date="2023-04" db="EMBL/GenBank/DDBJ databases">
        <authorList>
            <consortium name="ELIXIR-Norway"/>
        </authorList>
    </citation>
    <scope>NUCLEOTIDE SEQUENCE [LARGE SCALE GENOMIC DNA]</scope>
</reference>